<dbReference type="RefSeq" id="WP_006296474.1">
    <property type="nucleotide sequence ID" value="NZ_AEGR01000029.1"/>
</dbReference>
<organism evidence="7 8">
    <name type="scientific">Hylemonella gracilis ATCC 19624</name>
    <dbReference type="NCBI Taxonomy" id="887062"/>
    <lineage>
        <taxon>Bacteria</taxon>
        <taxon>Pseudomonadati</taxon>
        <taxon>Pseudomonadota</taxon>
        <taxon>Betaproteobacteria</taxon>
        <taxon>Burkholderiales</taxon>
        <taxon>Comamonadaceae</taxon>
        <taxon>Hylemonella</taxon>
    </lineage>
</organism>
<evidence type="ECO:0000259" key="6">
    <source>
        <dbReference type="Pfam" id="PF22780"/>
    </source>
</evidence>
<dbReference type="EMBL" id="AEGR01000029">
    <property type="protein sequence ID" value="EGI78155.1"/>
    <property type="molecule type" value="Genomic_DNA"/>
</dbReference>
<feature type="region of interest" description="Disordered" evidence="4">
    <location>
        <begin position="230"/>
        <end position="257"/>
    </location>
</feature>
<dbReference type="PRINTS" id="PR00411">
    <property type="entry name" value="PNDRDTASEI"/>
</dbReference>
<dbReference type="AlphaFoldDB" id="F3KPY7"/>
<dbReference type="STRING" id="887062.HGR_02498"/>
<name>F3KPY7_9BURK</name>
<evidence type="ECO:0000313" key="7">
    <source>
        <dbReference type="EMBL" id="EGI78155.1"/>
    </source>
</evidence>
<evidence type="ECO:0000313" key="8">
    <source>
        <dbReference type="Proteomes" id="UP000016368"/>
    </source>
</evidence>
<dbReference type="Gene3D" id="3.50.50.60">
    <property type="entry name" value="FAD/NAD(P)-binding domain"/>
    <property type="match status" value="1"/>
</dbReference>
<dbReference type="InterPro" id="IPR004792">
    <property type="entry name" value="BaiN-like"/>
</dbReference>
<dbReference type="Pfam" id="PF03486">
    <property type="entry name" value="HI0933_like"/>
    <property type="match status" value="1"/>
</dbReference>
<dbReference type="InterPro" id="IPR036188">
    <property type="entry name" value="FAD/NAD-bd_sf"/>
</dbReference>
<feature type="domain" description="RsdA/BaiN/AoA(So)-like insert" evidence="6">
    <location>
        <begin position="258"/>
        <end position="377"/>
    </location>
</feature>
<evidence type="ECO:0000256" key="3">
    <source>
        <dbReference type="ARBA" id="ARBA00022827"/>
    </source>
</evidence>
<dbReference type="PANTHER" id="PTHR42887:SF2">
    <property type="entry name" value="OS12G0638800 PROTEIN"/>
    <property type="match status" value="1"/>
</dbReference>
<evidence type="ECO:0000256" key="1">
    <source>
        <dbReference type="ARBA" id="ARBA00001974"/>
    </source>
</evidence>
<dbReference type="Proteomes" id="UP000016368">
    <property type="component" value="Unassembled WGS sequence"/>
</dbReference>
<dbReference type="eggNOG" id="COG2081">
    <property type="taxonomic scope" value="Bacteria"/>
</dbReference>
<dbReference type="Gene3D" id="1.10.8.260">
    <property type="entry name" value="HI0933 insert domain-like"/>
    <property type="match status" value="1"/>
</dbReference>
<dbReference type="Gene3D" id="2.40.30.10">
    <property type="entry name" value="Translation factors"/>
    <property type="match status" value="1"/>
</dbReference>
<protein>
    <recommendedName>
        <fullName evidence="9">HI0933 family protein</fullName>
    </recommendedName>
</protein>
<gene>
    <name evidence="7" type="ORF">HGR_02498</name>
</gene>
<dbReference type="OrthoDB" id="9773233at2"/>
<keyword evidence="8" id="KW-1185">Reference proteome</keyword>
<reference evidence="7 8" key="1">
    <citation type="journal article" date="2011" name="EMBO J.">
        <title>Structural diversity of bacterial flagellar motors.</title>
        <authorList>
            <person name="Chen S."/>
            <person name="Beeby M."/>
            <person name="Murphy G.E."/>
            <person name="Leadbetter J.R."/>
            <person name="Hendrixson D.R."/>
            <person name="Briegel A."/>
            <person name="Li Z."/>
            <person name="Shi J."/>
            <person name="Tocheva E.I."/>
            <person name="Muller A."/>
            <person name="Dobro M.J."/>
            <person name="Jensen G.J."/>
        </authorList>
    </citation>
    <scope>NUCLEOTIDE SEQUENCE [LARGE SCALE GENOMIC DNA]</scope>
    <source>
        <strain evidence="7 8">ATCC 19624</strain>
    </source>
</reference>
<dbReference type="NCBIfam" id="TIGR00275">
    <property type="entry name" value="aminoacetone oxidase family FAD-binding enzyme"/>
    <property type="match status" value="1"/>
</dbReference>
<accession>F3KPY7</accession>
<dbReference type="InterPro" id="IPR023166">
    <property type="entry name" value="BaiN-like_dom_sf"/>
</dbReference>
<comment type="cofactor">
    <cofactor evidence="1">
        <name>FAD</name>
        <dbReference type="ChEBI" id="CHEBI:57692"/>
    </cofactor>
</comment>
<keyword evidence="2" id="KW-0285">Flavoprotein</keyword>
<dbReference type="SUPFAM" id="SSF51905">
    <property type="entry name" value="FAD/NAD(P)-binding domain"/>
    <property type="match status" value="1"/>
</dbReference>
<proteinExistence type="predicted"/>
<sequence>MQQFDVVVIGAGAAGLFCAGVAGQRGLKVLLIDHAVKVAEKIRISGGGRCNFTNRDLDPRAPHKHYLGENPEFCRSALARYTPADFINLLQGAGIPWHEKHKGQLFCDRSADDVVQLLLRECAAGGVTHWQPCAVRAVRHVASLAGGTTYELDTERGPVQSHSLVVATGGLSIPKIGATDFGHRLARQFGLRVVTPRPALVPLTFDSSAWAPYAELAGLALPVKIEAEPPAAAPAPAPAPAGDTADGAPKRPRGKSQHTGMAFLEDLLFTHRGLSGPAVLQISSYWQEGTPLHIDLLPGQDIAAHLAEAKQQSRKLLSKELAHLLPTRLAETWTAQDPAWQRPVAETSDKALSALAERLRRWTLTPAGSEGYAKAEVTAGGVDTRELSSQTLEARAQAGLYFIGEVVDVTGWLGGYNFQWAWASAHACAMALTPGPR</sequence>
<feature type="domain" description="RsdA/BaiN/AoA(So)-like Rossmann fold-like" evidence="5">
    <location>
        <begin position="5"/>
        <end position="430"/>
    </location>
</feature>
<dbReference type="Pfam" id="PF22780">
    <property type="entry name" value="HI0933_like_1st"/>
    <property type="match status" value="1"/>
</dbReference>
<dbReference type="PANTHER" id="PTHR42887">
    <property type="entry name" value="OS12G0638800 PROTEIN"/>
    <property type="match status" value="1"/>
</dbReference>
<evidence type="ECO:0000259" key="5">
    <source>
        <dbReference type="Pfam" id="PF03486"/>
    </source>
</evidence>
<dbReference type="InterPro" id="IPR057661">
    <property type="entry name" value="RsdA/BaiN/AoA(So)_Rossmann"/>
</dbReference>
<keyword evidence="3" id="KW-0274">FAD</keyword>
<evidence type="ECO:0000256" key="4">
    <source>
        <dbReference type="SAM" id="MobiDB-lite"/>
    </source>
</evidence>
<dbReference type="InterPro" id="IPR055178">
    <property type="entry name" value="RsdA/BaiN/AoA(So)-like_dom"/>
</dbReference>
<dbReference type="SUPFAM" id="SSF160996">
    <property type="entry name" value="HI0933 insert domain-like"/>
    <property type="match status" value="1"/>
</dbReference>
<comment type="caution">
    <text evidence="7">The sequence shown here is derived from an EMBL/GenBank/DDBJ whole genome shotgun (WGS) entry which is preliminary data.</text>
</comment>
<evidence type="ECO:0000256" key="2">
    <source>
        <dbReference type="ARBA" id="ARBA00022630"/>
    </source>
</evidence>
<evidence type="ECO:0008006" key="9">
    <source>
        <dbReference type="Google" id="ProtNLM"/>
    </source>
</evidence>